<gene>
    <name evidence="1" type="ORF">SADUNF_Sadunf15G0001700</name>
</gene>
<accession>A0A835MRS9</accession>
<reference evidence="1 2" key="1">
    <citation type="submission" date="2020-10" db="EMBL/GenBank/DDBJ databases">
        <title>Plant Genome Project.</title>
        <authorList>
            <person name="Zhang R.-G."/>
        </authorList>
    </citation>
    <scope>NUCLEOTIDE SEQUENCE [LARGE SCALE GENOMIC DNA]</scope>
    <source>
        <strain evidence="1">FAFU-HL-1</strain>
        <tissue evidence="1">Leaf</tissue>
    </source>
</reference>
<dbReference type="Proteomes" id="UP000657918">
    <property type="component" value="Unassembled WGS sequence"/>
</dbReference>
<protein>
    <submittedName>
        <fullName evidence="1">Uncharacterized protein</fullName>
    </submittedName>
</protein>
<comment type="caution">
    <text evidence="1">The sequence shown here is derived from an EMBL/GenBank/DDBJ whole genome shotgun (WGS) entry which is preliminary data.</text>
</comment>
<dbReference type="AlphaFoldDB" id="A0A835MRS9"/>
<sequence length="72" mass="8356">MTYSPIRGVLLSFERFRIRLDQTSYAEYIADSLQPIEKIEEPGNVVVVELGNRAEEWQTRKMKLEVAAEVKI</sequence>
<evidence type="ECO:0000313" key="1">
    <source>
        <dbReference type="EMBL" id="KAF9667238.1"/>
    </source>
</evidence>
<proteinExistence type="predicted"/>
<name>A0A835MRS9_9ROSI</name>
<organism evidence="1 2">
    <name type="scientific">Salix dunnii</name>
    <dbReference type="NCBI Taxonomy" id="1413687"/>
    <lineage>
        <taxon>Eukaryota</taxon>
        <taxon>Viridiplantae</taxon>
        <taxon>Streptophyta</taxon>
        <taxon>Embryophyta</taxon>
        <taxon>Tracheophyta</taxon>
        <taxon>Spermatophyta</taxon>
        <taxon>Magnoliopsida</taxon>
        <taxon>eudicotyledons</taxon>
        <taxon>Gunneridae</taxon>
        <taxon>Pentapetalae</taxon>
        <taxon>rosids</taxon>
        <taxon>fabids</taxon>
        <taxon>Malpighiales</taxon>
        <taxon>Salicaceae</taxon>
        <taxon>Saliceae</taxon>
        <taxon>Salix</taxon>
    </lineage>
</organism>
<evidence type="ECO:0000313" key="2">
    <source>
        <dbReference type="Proteomes" id="UP000657918"/>
    </source>
</evidence>
<keyword evidence="2" id="KW-1185">Reference proteome</keyword>
<dbReference type="EMBL" id="JADGMS010000015">
    <property type="protein sequence ID" value="KAF9667238.1"/>
    <property type="molecule type" value="Genomic_DNA"/>
</dbReference>